<sequence>HAQGFLLARPAHQPPVILDAAQVMQLKLRPQGEYSEMTMSVGLLAQIESAIDQATRCKDAHKRFEQNKLLMSLAVIDAQQQPVGLLHRDQLTEVFAAPYGHA</sequence>
<protein>
    <submittedName>
        <fullName evidence="1">GGDEF domain-containing protein</fullName>
    </submittedName>
</protein>
<name>A0A5S3Y784_9GAMM</name>
<comment type="caution">
    <text evidence="1">The sequence shown here is derived from an EMBL/GenBank/DDBJ whole genome shotgun (WGS) entry which is preliminary data.</text>
</comment>
<reference evidence="2" key="2">
    <citation type="submission" date="2019-06" db="EMBL/GenBank/DDBJ databases">
        <title>Co-occurence of chitin degradation, pigmentation and bioactivity in marine Pseudoalteromonas.</title>
        <authorList>
            <person name="Sonnenschein E.C."/>
            <person name="Bech P.K."/>
        </authorList>
    </citation>
    <scope>NUCLEOTIDE SEQUENCE [LARGE SCALE GENOMIC DNA]</scope>
    <source>
        <strain evidence="2">S2897</strain>
    </source>
</reference>
<feature type="non-terminal residue" evidence="1">
    <location>
        <position position="102"/>
    </location>
</feature>
<dbReference type="AlphaFoldDB" id="A0A5S3Y784"/>
<dbReference type="Proteomes" id="UP000305874">
    <property type="component" value="Unassembled WGS sequence"/>
</dbReference>
<accession>A0A5S3Y784</accession>
<feature type="non-terminal residue" evidence="1">
    <location>
        <position position="1"/>
    </location>
</feature>
<gene>
    <name evidence="1" type="ORF">CWC05_23640</name>
</gene>
<dbReference type="EMBL" id="PNCG01001029">
    <property type="protein sequence ID" value="TMP67454.1"/>
    <property type="molecule type" value="Genomic_DNA"/>
</dbReference>
<evidence type="ECO:0000313" key="1">
    <source>
        <dbReference type="EMBL" id="TMP67454.1"/>
    </source>
</evidence>
<proteinExistence type="predicted"/>
<reference evidence="1 2" key="1">
    <citation type="submission" date="2017-12" db="EMBL/GenBank/DDBJ databases">
        <authorList>
            <person name="Paulsen S."/>
            <person name="Gram L.K."/>
        </authorList>
    </citation>
    <scope>NUCLEOTIDE SEQUENCE [LARGE SCALE GENOMIC DNA]</scope>
    <source>
        <strain evidence="1 2">S2897</strain>
    </source>
</reference>
<organism evidence="1 2">
    <name type="scientific">Pseudoalteromonas ruthenica</name>
    <dbReference type="NCBI Taxonomy" id="151081"/>
    <lineage>
        <taxon>Bacteria</taxon>
        <taxon>Pseudomonadati</taxon>
        <taxon>Pseudomonadota</taxon>
        <taxon>Gammaproteobacteria</taxon>
        <taxon>Alteromonadales</taxon>
        <taxon>Pseudoalteromonadaceae</taxon>
        <taxon>Pseudoalteromonas</taxon>
    </lineage>
</organism>
<evidence type="ECO:0000313" key="2">
    <source>
        <dbReference type="Proteomes" id="UP000305874"/>
    </source>
</evidence>